<dbReference type="AlphaFoldDB" id="X1HQ28"/>
<name>X1HQ28_9ZZZZ</name>
<evidence type="ECO:0000313" key="1">
    <source>
        <dbReference type="EMBL" id="GAH72261.1"/>
    </source>
</evidence>
<gene>
    <name evidence="1" type="ORF">S03H2_47508</name>
</gene>
<reference evidence="1" key="1">
    <citation type="journal article" date="2014" name="Front. Microbiol.">
        <title>High frequency of phylogenetically diverse reductive dehalogenase-homologous genes in deep subseafloor sedimentary metagenomes.</title>
        <authorList>
            <person name="Kawai M."/>
            <person name="Futagami T."/>
            <person name="Toyoda A."/>
            <person name="Takaki Y."/>
            <person name="Nishi S."/>
            <person name="Hori S."/>
            <person name="Arai W."/>
            <person name="Tsubouchi T."/>
            <person name="Morono Y."/>
            <person name="Uchiyama I."/>
            <person name="Ito T."/>
            <person name="Fujiyama A."/>
            <person name="Inagaki F."/>
            <person name="Takami H."/>
        </authorList>
    </citation>
    <scope>NUCLEOTIDE SEQUENCE</scope>
    <source>
        <strain evidence="1">Expedition CK06-06</strain>
    </source>
</reference>
<feature type="non-terminal residue" evidence="1">
    <location>
        <position position="128"/>
    </location>
</feature>
<protein>
    <submittedName>
        <fullName evidence="1">Uncharacterized protein</fullName>
    </submittedName>
</protein>
<dbReference type="EMBL" id="BARU01029896">
    <property type="protein sequence ID" value="GAH72261.1"/>
    <property type="molecule type" value="Genomic_DNA"/>
</dbReference>
<accession>X1HQ28</accession>
<sequence length="128" mass="14682">MATKRDKSSAWDNWPIKAYKNQDFLSSPDARTVRMLCEYLEPLSRFREFRVKDTIAFFGSARTLSTDVAGDNLAKLEARKAADGKADKDLARQIQLAQRDMNMSRYYEDARALARRLTEWSHSMPNGG</sequence>
<comment type="caution">
    <text evidence="1">The sequence shown here is derived from an EMBL/GenBank/DDBJ whole genome shotgun (WGS) entry which is preliminary data.</text>
</comment>
<proteinExistence type="predicted"/>
<organism evidence="1">
    <name type="scientific">marine sediment metagenome</name>
    <dbReference type="NCBI Taxonomy" id="412755"/>
    <lineage>
        <taxon>unclassified sequences</taxon>
        <taxon>metagenomes</taxon>
        <taxon>ecological metagenomes</taxon>
    </lineage>
</organism>